<gene>
    <name evidence="1" type="ORF">METZ01_LOCUS76776</name>
</gene>
<organism evidence="1">
    <name type="scientific">marine metagenome</name>
    <dbReference type="NCBI Taxonomy" id="408172"/>
    <lineage>
        <taxon>unclassified sequences</taxon>
        <taxon>metagenomes</taxon>
        <taxon>ecological metagenomes</taxon>
    </lineage>
</organism>
<proteinExistence type="predicted"/>
<dbReference type="EMBL" id="UINC01005848">
    <property type="protein sequence ID" value="SVA23922.1"/>
    <property type="molecule type" value="Genomic_DNA"/>
</dbReference>
<protein>
    <submittedName>
        <fullName evidence="1">Uncharacterized protein</fullName>
    </submittedName>
</protein>
<reference evidence="1" key="1">
    <citation type="submission" date="2018-05" db="EMBL/GenBank/DDBJ databases">
        <authorList>
            <person name="Lanie J.A."/>
            <person name="Ng W.-L."/>
            <person name="Kazmierczak K.M."/>
            <person name="Andrzejewski T.M."/>
            <person name="Davidsen T.M."/>
            <person name="Wayne K.J."/>
            <person name="Tettelin H."/>
            <person name="Glass J.I."/>
            <person name="Rusch D."/>
            <person name="Podicherti R."/>
            <person name="Tsui H.-C.T."/>
            <person name="Winkler M.E."/>
        </authorList>
    </citation>
    <scope>NUCLEOTIDE SEQUENCE</scope>
</reference>
<evidence type="ECO:0000313" key="1">
    <source>
        <dbReference type="EMBL" id="SVA23922.1"/>
    </source>
</evidence>
<name>A0A381U6Q6_9ZZZZ</name>
<accession>A0A381U6Q6</accession>
<dbReference type="AlphaFoldDB" id="A0A381U6Q6"/>
<sequence length="46" mass="5196">MNSSASLGFTMNEKKEVINYIKTTTYNYAVLISEKLFDVLLVPPLV</sequence>